<gene>
    <name evidence="2" type="ORF">BN1708_004494</name>
</gene>
<dbReference type="InterPro" id="IPR005198">
    <property type="entry name" value="Glyco_hydro_76"/>
</dbReference>
<dbReference type="SUPFAM" id="SSF48208">
    <property type="entry name" value="Six-hairpin glycosidases"/>
    <property type="match status" value="1"/>
</dbReference>
<dbReference type="Gene3D" id="1.50.10.20">
    <property type="match status" value="1"/>
</dbReference>
<keyword evidence="1" id="KW-0812">Transmembrane</keyword>
<keyword evidence="3" id="KW-1185">Reference proteome</keyword>
<accession>A0A0G4M0N9</accession>
<dbReference type="AlphaFoldDB" id="A0A0G4M0N9"/>
<dbReference type="Proteomes" id="UP000044602">
    <property type="component" value="Unassembled WGS sequence"/>
</dbReference>
<evidence type="ECO:0000313" key="3">
    <source>
        <dbReference type="Proteomes" id="UP000044602"/>
    </source>
</evidence>
<proteinExistence type="predicted"/>
<evidence type="ECO:0000313" key="2">
    <source>
        <dbReference type="EMBL" id="CRK27832.1"/>
    </source>
</evidence>
<dbReference type="EMBL" id="CVQH01020529">
    <property type="protein sequence ID" value="CRK27832.1"/>
    <property type="molecule type" value="Genomic_DNA"/>
</dbReference>
<name>A0A0G4M0N9_VERLO</name>
<dbReference type="InterPro" id="IPR053169">
    <property type="entry name" value="MUG_Protein"/>
</dbReference>
<sequence>MNMMDGKNTSASHSEVGGVFVPLSTPVTSAHARALAQDARAPSGANIKLPIPPRRPVSTWYNCTRRHSQRPARRVCYFLTLLLLSLAANVYSLPKHTYNHIYSSLNHIEPQKLHDTLQFLNSMVAWVGGLAARAGAVFLMSSRPDTQHANLTTYTINSMAAIDALQSTWYNVQSGIWDRKWWNSANVFTTLADFASIDVVAANALNIGGIMRNTFEQAQKEAITSLKLIDDTGLVTSSYTISMVGMEDAATEVATKLIARQFPGFINEFYDDEGWWALAIIRAFDVTRDQGYLDMAANIFDDMKTGGNTNCNGGIYWNKERKYVNAISNELYLSVAASLANRMPNRQAYLDIAAAQWVWFKASGMINERGTINDGLDGSCRNNGQNTWSYNQGVILGGLVELSKATGDANLLSDAAIIAKAAIKELSDDKGILHDTCELNCGADGEQFKGIFVRNLHYLHKAAPDAAYRKFILNNADSNWAQNRDEANKMGVNWAGPIQRVSGGTHSSALDTLIGAMAVV</sequence>
<protein>
    <recommendedName>
        <fullName evidence="4">Mannan endo-1,6-alpha-mannosidase</fullName>
    </recommendedName>
</protein>
<evidence type="ECO:0008006" key="4">
    <source>
        <dbReference type="Google" id="ProtNLM"/>
    </source>
</evidence>
<dbReference type="GO" id="GO:0005975">
    <property type="term" value="P:carbohydrate metabolic process"/>
    <property type="evidence" value="ECO:0007669"/>
    <property type="project" value="InterPro"/>
</dbReference>
<organism evidence="2 3">
    <name type="scientific">Verticillium longisporum</name>
    <name type="common">Verticillium dahliae var. longisporum</name>
    <dbReference type="NCBI Taxonomy" id="100787"/>
    <lineage>
        <taxon>Eukaryota</taxon>
        <taxon>Fungi</taxon>
        <taxon>Dikarya</taxon>
        <taxon>Ascomycota</taxon>
        <taxon>Pezizomycotina</taxon>
        <taxon>Sordariomycetes</taxon>
        <taxon>Hypocreomycetidae</taxon>
        <taxon>Glomerellales</taxon>
        <taxon>Plectosphaerellaceae</taxon>
        <taxon>Verticillium</taxon>
    </lineage>
</organism>
<dbReference type="InterPro" id="IPR008928">
    <property type="entry name" value="6-hairpin_glycosidase_sf"/>
</dbReference>
<keyword evidence="1" id="KW-0472">Membrane</keyword>
<dbReference type="PANTHER" id="PTHR47791:SF1">
    <property type="entry name" value="ENDO MANNANASE, GH76 FAMILY (EUROFUNG)"/>
    <property type="match status" value="1"/>
</dbReference>
<dbReference type="Pfam" id="PF03663">
    <property type="entry name" value="Glyco_hydro_76"/>
    <property type="match status" value="1"/>
</dbReference>
<evidence type="ECO:0000256" key="1">
    <source>
        <dbReference type="SAM" id="Phobius"/>
    </source>
</evidence>
<feature type="transmembrane region" description="Helical" evidence="1">
    <location>
        <begin position="75"/>
        <end position="93"/>
    </location>
</feature>
<dbReference type="PANTHER" id="PTHR47791">
    <property type="entry name" value="MEIOTICALLY UP-REGULATED GENE 191 PROTEIN"/>
    <property type="match status" value="1"/>
</dbReference>
<keyword evidence="1" id="KW-1133">Transmembrane helix</keyword>
<reference evidence="2 3" key="1">
    <citation type="submission" date="2015-05" db="EMBL/GenBank/DDBJ databases">
        <authorList>
            <person name="Wang D.B."/>
            <person name="Wang M."/>
        </authorList>
    </citation>
    <scope>NUCLEOTIDE SEQUENCE [LARGE SCALE GENOMIC DNA]</scope>
    <source>
        <strain evidence="2">VL1</strain>
    </source>
</reference>
<dbReference type="STRING" id="100787.A0A0G4M0N9"/>